<organism evidence="1 2">
    <name type="scientific">Thalassobacterium maritimum</name>
    <dbReference type="NCBI Taxonomy" id="3041265"/>
    <lineage>
        <taxon>Bacteria</taxon>
        <taxon>Pseudomonadati</taxon>
        <taxon>Verrucomicrobiota</taxon>
        <taxon>Opitutia</taxon>
        <taxon>Puniceicoccales</taxon>
        <taxon>Coraliomargaritaceae</taxon>
        <taxon>Thalassobacterium</taxon>
    </lineage>
</organism>
<dbReference type="RefSeq" id="WP_308950481.1">
    <property type="nucleotide sequence ID" value="NZ_JARXHW010000024.1"/>
</dbReference>
<evidence type="ECO:0000313" key="1">
    <source>
        <dbReference type="EMBL" id="MDQ8208061.1"/>
    </source>
</evidence>
<name>A0ABU1AV84_9BACT</name>
<dbReference type="Proteomes" id="UP001225316">
    <property type="component" value="Unassembled WGS sequence"/>
</dbReference>
<accession>A0ABU1AV84</accession>
<sequence length="537" mass="58198">MGDIYATAKVGERMFIWEGTTTSTAPLVLTLENPYLIPNLNDPEGHPLTSEDGTPLDVPYFTSTSVRVLGPPNSEGTVTINPGSQFVQIWGLNENGKVHIDSNGLGVFYVGVLPDVNTSAEIQISVQVNPEGTTLPFITDVANWGNISQAWIGFWGGDTENNAGMVGGVVGGFLVVGDIGVIVKNLFRKVGWSEEEVNSVETSLAMIGIGGILIGPADGFITFLRVIVQRFGDTPFTRMLLKRAIDVVKGTKSITEAEEGFFNLLKNNDSYADSFSKVAVSEELWEASVRSADHLGENFSQAVKNAVDDYSELAAKKLVETTAGFSDDVLASLKASPDLDDALEGLVKVLDEGINPELVKKALNNANVFGSQYRHANLLMDIGEVSTVKGLDLALDTLKSTARGINQTKGYRYEIEGAAELVRQGHNVVEFSKRVNVPWDDAAQALGKTGRTDIDVVVSNGADLFYYQFKRSTIALRTLKHAQAWVTKALLDLDEVGNYSRVIYAMPNGANDLTSTVKKWFDSLNPPITTISIQHLD</sequence>
<comment type="caution">
    <text evidence="1">The sequence shown here is derived from an EMBL/GenBank/DDBJ whole genome shotgun (WGS) entry which is preliminary data.</text>
</comment>
<evidence type="ECO:0000313" key="2">
    <source>
        <dbReference type="Proteomes" id="UP001225316"/>
    </source>
</evidence>
<evidence type="ECO:0008006" key="3">
    <source>
        <dbReference type="Google" id="ProtNLM"/>
    </source>
</evidence>
<reference evidence="1 2" key="1">
    <citation type="submission" date="2023-04" db="EMBL/GenBank/DDBJ databases">
        <title>A novel bacteria isolated from coastal sediment.</title>
        <authorList>
            <person name="Liu X.-J."/>
            <person name="Du Z.-J."/>
        </authorList>
    </citation>
    <scope>NUCLEOTIDE SEQUENCE [LARGE SCALE GENOMIC DNA]</scope>
    <source>
        <strain evidence="1 2">SDUM461003</strain>
    </source>
</reference>
<proteinExistence type="predicted"/>
<keyword evidence="2" id="KW-1185">Reference proteome</keyword>
<protein>
    <recommendedName>
        <fullName evidence="3">Tox-REase-7 domain-containing protein</fullName>
    </recommendedName>
</protein>
<dbReference type="EMBL" id="JARXHW010000024">
    <property type="protein sequence ID" value="MDQ8208061.1"/>
    <property type="molecule type" value="Genomic_DNA"/>
</dbReference>
<gene>
    <name evidence="1" type="ORF">QEH52_11115</name>
</gene>